<dbReference type="OrthoDB" id="6424772at2759"/>
<evidence type="ECO:0000256" key="4">
    <source>
        <dbReference type="ARBA" id="ARBA00023157"/>
    </source>
</evidence>
<feature type="domain" description="Carboxylesterase type B" evidence="7">
    <location>
        <begin position="23"/>
        <end position="220"/>
    </location>
</feature>
<evidence type="ECO:0000313" key="8">
    <source>
        <dbReference type="EMBL" id="GBN56581.1"/>
    </source>
</evidence>
<proteinExistence type="inferred from homology"/>
<name>A0A4Y2PZA4_ARAVE</name>
<dbReference type="InterPro" id="IPR000997">
    <property type="entry name" value="Cholinesterase"/>
</dbReference>
<dbReference type="Gene3D" id="3.40.50.1820">
    <property type="entry name" value="alpha/beta hydrolase"/>
    <property type="match status" value="1"/>
</dbReference>
<dbReference type="Proteomes" id="UP000499080">
    <property type="component" value="Unassembled WGS sequence"/>
</dbReference>
<keyword evidence="2" id="KW-0719">Serine esterase</keyword>
<dbReference type="PANTHER" id="PTHR43918">
    <property type="entry name" value="ACETYLCHOLINESTERASE"/>
    <property type="match status" value="1"/>
</dbReference>
<keyword evidence="9" id="KW-1185">Reference proteome</keyword>
<dbReference type="SUPFAM" id="SSF53474">
    <property type="entry name" value="alpha/beta-Hydrolases"/>
    <property type="match status" value="1"/>
</dbReference>
<evidence type="ECO:0000313" key="9">
    <source>
        <dbReference type="Proteomes" id="UP000499080"/>
    </source>
</evidence>
<dbReference type="GO" id="GO:0003990">
    <property type="term" value="F:acetylcholinesterase activity"/>
    <property type="evidence" value="ECO:0007669"/>
    <property type="project" value="UniProtKB-EC"/>
</dbReference>
<dbReference type="GO" id="GO:0005886">
    <property type="term" value="C:plasma membrane"/>
    <property type="evidence" value="ECO:0007669"/>
    <property type="project" value="TreeGrafter"/>
</dbReference>
<gene>
    <name evidence="8" type="primary">ACES_84</name>
    <name evidence="8" type="ORF">AVEN_96260_1</name>
</gene>
<organism evidence="8 9">
    <name type="scientific">Araneus ventricosus</name>
    <name type="common">Orbweaver spider</name>
    <name type="synonym">Epeira ventricosa</name>
    <dbReference type="NCBI Taxonomy" id="182803"/>
    <lineage>
        <taxon>Eukaryota</taxon>
        <taxon>Metazoa</taxon>
        <taxon>Ecdysozoa</taxon>
        <taxon>Arthropoda</taxon>
        <taxon>Chelicerata</taxon>
        <taxon>Arachnida</taxon>
        <taxon>Araneae</taxon>
        <taxon>Araneomorphae</taxon>
        <taxon>Entelegynae</taxon>
        <taxon>Araneoidea</taxon>
        <taxon>Araneidae</taxon>
        <taxon>Araneus</taxon>
    </lineage>
</organism>
<dbReference type="GO" id="GO:0006581">
    <property type="term" value="P:acetylcholine catabolic process"/>
    <property type="evidence" value="ECO:0007669"/>
    <property type="project" value="TreeGrafter"/>
</dbReference>
<dbReference type="Pfam" id="PF00135">
    <property type="entry name" value="COesterase"/>
    <property type="match status" value="1"/>
</dbReference>
<evidence type="ECO:0000256" key="3">
    <source>
        <dbReference type="ARBA" id="ARBA00022801"/>
    </source>
</evidence>
<dbReference type="PRINTS" id="PR00878">
    <property type="entry name" value="CHOLNESTRASE"/>
</dbReference>
<dbReference type="InterPro" id="IPR050654">
    <property type="entry name" value="AChE-related_enzymes"/>
</dbReference>
<evidence type="ECO:0000256" key="2">
    <source>
        <dbReference type="ARBA" id="ARBA00022487"/>
    </source>
</evidence>
<evidence type="ECO:0000256" key="6">
    <source>
        <dbReference type="ARBA" id="ARBA00048484"/>
    </source>
</evidence>
<evidence type="ECO:0000256" key="5">
    <source>
        <dbReference type="ARBA" id="ARBA00023180"/>
    </source>
</evidence>
<evidence type="ECO:0000256" key="1">
    <source>
        <dbReference type="ARBA" id="ARBA00005964"/>
    </source>
</evidence>
<dbReference type="GO" id="GO:0005615">
    <property type="term" value="C:extracellular space"/>
    <property type="evidence" value="ECO:0007669"/>
    <property type="project" value="TreeGrafter"/>
</dbReference>
<keyword evidence="5" id="KW-0325">Glycoprotein</keyword>
<sequence>MRFFSENTLGQNASYLARVLQSINPTASFYFWPQYGDELFPSNALDDIRNGNFHNVPLLIGNNRDEGSFFITMADPETFGFLGEKNTNVNKTYADQLIRKFFSNYDDPEKYAKYYLDSVPDDDYDTIRKQTYTAVGDSVILCPTVYFAESYAERKNDVFFYFFVHRPSNSIWAPWMGVTHFDEVQFVFGQPIRKPELYEGDEITLSKKMIEIWTNFAKYG</sequence>
<dbReference type="InterPro" id="IPR029058">
    <property type="entry name" value="AB_hydrolase_fold"/>
</dbReference>
<reference evidence="8 9" key="1">
    <citation type="journal article" date="2019" name="Sci. Rep.">
        <title>Orb-weaving spider Araneus ventricosus genome elucidates the spidroin gene catalogue.</title>
        <authorList>
            <person name="Kono N."/>
            <person name="Nakamura H."/>
            <person name="Ohtoshi R."/>
            <person name="Moran D.A.P."/>
            <person name="Shinohara A."/>
            <person name="Yoshida Y."/>
            <person name="Fujiwara M."/>
            <person name="Mori M."/>
            <person name="Tomita M."/>
            <person name="Arakawa K."/>
        </authorList>
    </citation>
    <scope>NUCLEOTIDE SEQUENCE [LARGE SCALE GENOMIC DNA]</scope>
</reference>
<dbReference type="AlphaFoldDB" id="A0A4Y2PZA4"/>
<dbReference type="PANTHER" id="PTHR43918:SF4">
    <property type="entry name" value="CARBOXYLIC ESTER HYDROLASE"/>
    <property type="match status" value="1"/>
</dbReference>
<accession>A0A4Y2PZA4</accession>
<feature type="non-terminal residue" evidence="8">
    <location>
        <position position="220"/>
    </location>
</feature>
<dbReference type="InterPro" id="IPR002018">
    <property type="entry name" value="CarbesteraseB"/>
</dbReference>
<dbReference type="EMBL" id="BGPR01135855">
    <property type="protein sequence ID" value="GBN56581.1"/>
    <property type="molecule type" value="Genomic_DNA"/>
</dbReference>
<comment type="similarity">
    <text evidence="1">Belongs to the type-B carboxylesterase/lipase family.</text>
</comment>
<keyword evidence="3" id="KW-0378">Hydrolase</keyword>
<evidence type="ECO:0000259" key="7">
    <source>
        <dbReference type="Pfam" id="PF00135"/>
    </source>
</evidence>
<keyword evidence="4" id="KW-1015">Disulfide bond</keyword>
<dbReference type="GO" id="GO:0019695">
    <property type="term" value="P:choline metabolic process"/>
    <property type="evidence" value="ECO:0007669"/>
    <property type="project" value="TreeGrafter"/>
</dbReference>
<comment type="catalytic activity">
    <reaction evidence="6">
        <text>acetylcholine + H2O = choline + acetate + H(+)</text>
        <dbReference type="Rhea" id="RHEA:17561"/>
        <dbReference type="ChEBI" id="CHEBI:15354"/>
        <dbReference type="ChEBI" id="CHEBI:15355"/>
        <dbReference type="ChEBI" id="CHEBI:15377"/>
        <dbReference type="ChEBI" id="CHEBI:15378"/>
        <dbReference type="ChEBI" id="CHEBI:30089"/>
        <dbReference type="EC" id="3.1.1.7"/>
    </reaction>
</comment>
<protein>
    <submittedName>
        <fullName evidence="8">Acetylcholinesterase-1</fullName>
    </submittedName>
</protein>
<comment type="caution">
    <text evidence="8">The sequence shown here is derived from an EMBL/GenBank/DDBJ whole genome shotgun (WGS) entry which is preliminary data.</text>
</comment>